<evidence type="ECO:0000313" key="1">
    <source>
        <dbReference type="EMBL" id="SZF06400.1"/>
    </source>
</evidence>
<gene>
    <name evidence="1" type="ORF">BLGHR1_17204</name>
</gene>
<dbReference type="EMBL" id="UNSH01000095">
    <property type="protein sequence ID" value="SZF06400.1"/>
    <property type="molecule type" value="Genomic_DNA"/>
</dbReference>
<accession>A0A383V442</accession>
<name>A0A383V442_BLUHO</name>
<proteinExistence type="predicted"/>
<dbReference type="VEuPathDB" id="FungiDB:BLGHR1_17204"/>
<dbReference type="AlphaFoldDB" id="A0A383V442"/>
<reference evidence="1 2" key="1">
    <citation type="submission" date="2017-11" db="EMBL/GenBank/DDBJ databases">
        <authorList>
            <person name="Kracher B."/>
        </authorList>
    </citation>
    <scope>NUCLEOTIDE SEQUENCE [LARGE SCALE GENOMIC DNA]</scope>
    <source>
        <strain evidence="1 2">RACE1</strain>
    </source>
</reference>
<organism evidence="1 2">
    <name type="scientific">Blumeria hordei</name>
    <name type="common">Barley powdery mildew</name>
    <name type="synonym">Blumeria graminis f. sp. hordei</name>
    <dbReference type="NCBI Taxonomy" id="2867405"/>
    <lineage>
        <taxon>Eukaryota</taxon>
        <taxon>Fungi</taxon>
        <taxon>Dikarya</taxon>
        <taxon>Ascomycota</taxon>
        <taxon>Pezizomycotina</taxon>
        <taxon>Leotiomycetes</taxon>
        <taxon>Erysiphales</taxon>
        <taxon>Erysiphaceae</taxon>
        <taxon>Blumeria</taxon>
    </lineage>
</organism>
<dbReference type="Proteomes" id="UP000275772">
    <property type="component" value="Unassembled WGS sequence"/>
</dbReference>
<evidence type="ECO:0000313" key="2">
    <source>
        <dbReference type="Proteomes" id="UP000275772"/>
    </source>
</evidence>
<protein>
    <submittedName>
        <fullName evidence="1">Uncharacterized protein</fullName>
    </submittedName>
</protein>
<sequence>MSDRQSSPAEPTTILGVNKKLNNSLAAIDKRFQLLETKLEVSIENTNQRFDRVEKQSQEMS</sequence>